<organism evidence="12 13">
    <name type="scientific">Candidatus Sungiibacteriota bacterium</name>
    <dbReference type="NCBI Taxonomy" id="2750080"/>
    <lineage>
        <taxon>Bacteria</taxon>
        <taxon>Candidatus Sungiibacteriota</taxon>
    </lineage>
</organism>
<feature type="coiled-coil region" evidence="10">
    <location>
        <begin position="44"/>
        <end position="93"/>
    </location>
</feature>
<dbReference type="Gene3D" id="1.10.287.40">
    <property type="entry name" value="Serine-tRNA synthetase, tRNA binding domain"/>
    <property type="match status" value="1"/>
</dbReference>
<evidence type="ECO:0000256" key="4">
    <source>
        <dbReference type="ARBA" id="ARBA00022840"/>
    </source>
</evidence>
<evidence type="ECO:0000256" key="2">
    <source>
        <dbReference type="ARBA" id="ARBA00022598"/>
    </source>
</evidence>
<dbReference type="GO" id="GO:0005524">
    <property type="term" value="F:ATP binding"/>
    <property type="evidence" value="ECO:0007669"/>
    <property type="project" value="UniProtKB-KW"/>
</dbReference>
<keyword evidence="4 9" id="KW-0067">ATP-binding</keyword>
<evidence type="ECO:0000256" key="10">
    <source>
        <dbReference type="SAM" id="Coils"/>
    </source>
</evidence>
<dbReference type="InterPro" id="IPR002314">
    <property type="entry name" value="aa-tRNA-synt_IIb"/>
</dbReference>
<dbReference type="InterPro" id="IPR015866">
    <property type="entry name" value="Ser-tRNA-synth_1_N"/>
</dbReference>
<evidence type="ECO:0000256" key="6">
    <source>
        <dbReference type="ARBA" id="ARBA00023146"/>
    </source>
</evidence>
<dbReference type="PROSITE" id="PS50862">
    <property type="entry name" value="AA_TRNA_LIGASE_II"/>
    <property type="match status" value="1"/>
</dbReference>
<dbReference type="EC" id="6.1.1.11" evidence="1 7"/>
<protein>
    <recommendedName>
        <fullName evidence="1 7">Serine--tRNA ligase</fullName>
        <ecNumber evidence="1 7">6.1.1.11</ecNumber>
    </recommendedName>
</protein>
<dbReference type="PIRSF" id="PIRSF001529">
    <property type="entry name" value="Ser-tRNA-synth_IIa"/>
    <property type="match status" value="1"/>
</dbReference>
<evidence type="ECO:0000256" key="3">
    <source>
        <dbReference type="ARBA" id="ARBA00022741"/>
    </source>
</evidence>
<keyword evidence="2 12" id="KW-0436">Ligase</keyword>
<dbReference type="SUPFAM" id="SSF46589">
    <property type="entry name" value="tRNA-binding arm"/>
    <property type="match status" value="1"/>
</dbReference>
<evidence type="ECO:0000313" key="12">
    <source>
        <dbReference type="EMBL" id="MBI3627870.1"/>
    </source>
</evidence>
<dbReference type="PRINTS" id="PR00981">
    <property type="entry name" value="TRNASYNTHSER"/>
</dbReference>
<dbReference type="Pfam" id="PF00587">
    <property type="entry name" value="tRNA-synt_2b"/>
    <property type="match status" value="1"/>
</dbReference>
<feature type="binding site" evidence="9">
    <location>
        <begin position="276"/>
        <end position="278"/>
    </location>
    <ligand>
        <name>ATP</name>
        <dbReference type="ChEBI" id="CHEBI:30616"/>
    </ligand>
</feature>
<dbReference type="InterPro" id="IPR045864">
    <property type="entry name" value="aa-tRNA-synth_II/BPL/LPL"/>
</dbReference>
<evidence type="ECO:0000313" key="13">
    <source>
        <dbReference type="Proteomes" id="UP000808388"/>
    </source>
</evidence>
<evidence type="ECO:0000256" key="7">
    <source>
        <dbReference type="NCBIfam" id="TIGR00414"/>
    </source>
</evidence>
<dbReference type="AlphaFoldDB" id="A0A9D6LP15"/>
<dbReference type="InterPro" id="IPR010978">
    <property type="entry name" value="tRNA-bd_arm"/>
</dbReference>
<dbReference type="PANTHER" id="PTHR11778">
    <property type="entry name" value="SERYL-TRNA SYNTHETASE"/>
    <property type="match status" value="1"/>
</dbReference>
<evidence type="ECO:0000259" key="11">
    <source>
        <dbReference type="PROSITE" id="PS50862"/>
    </source>
</evidence>
<dbReference type="NCBIfam" id="TIGR00414">
    <property type="entry name" value="serS"/>
    <property type="match status" value="1"/>
</dbReference>
<dbReference type="EMBL" id="JACQCQ010000013">
    <property type="protein sequence ID" value="MBI3627870.1"/>
    <property type="molecule type" value="Genomic_DNA"/>
</dbReference>
<evidence type="ECO:0000256" key="1">
    <source>
        <dbReference type="ARBA" id="ARBA00012840"/>
    </source>
</evidence>
<dbReference type="Proteomes" id="UP000808388">
    <property type="component" value="Unassembled WGS sequence"/>
</dbReference>
<dbReference type="GO" id="GO:0006434">
    <property type="term" value="P:seryl-tRNA aminoacylation"/>
    <property type="evidence" value="ECO:0007669"/>
    <property type="project" value="UniProtKB-UniRule"/>
</dbReference>
<feature type="site" description="Important for serine binding" evidence="8">
    <location>
        <position position="398"/>
    </location>
</feature>
<feature type="binding site" evidence="9">
    <location>
        <begin position="292"/>
        <end position="295"/>
    </location>
    <ligand>
        <name>ATP</name>
        <dbReference type="ChEBI" id="CHEBI:30616"/>
    </ligand>
</feature>
<feature type="binding site" evidence="8">
    <location>
        <position position="299"/>
    </location>
    <ligand>
        <name>L-serine</name>
        <dbReference type="ChEBI" id="CHEBI:33384"/>
    </ligand>
</feature>
<evidence type="ECO:0000256" key="8">
    <source>
        <dbReference type="PIRSR" id="PIRSR001529-1"/>
    </source>
</evidence>
<evidence type="ECO:0000256" key="9">
    <source>
        <dbReference type="PIRSR" id="PIRSR001529-2"/>
    </source>
</evidence>
<reference evidence="12" key="1">
    <citation type="submission" date="2020-07" db="EMBL/GenBank/DDBJ databases">
        <title>Huge and variable diversity of episymbiotic CPR bacteria and DPANN archaea in groundwater ecosystems.</title>
        <authorList>
            <person name="He C.Y."/>
            <person name="Keren R."/>
            <person name="Whittaker M."/>
            <person name="Farag I.F."/>
            <person name="Doudna J."/>
            <person name="Cate J.H.D."/>
            <person name="Banfield J.F."/>
        </authorList>
    </citation>
    <scope>NUCLEOTIDE SEQUENCE</scope>
    <source>
        <strain evidence="12">NC_groundwater_972_Pr1_S-0.2um_49_27</strain>
    </source>
</reference>
<dbReference type="Pfam" id="PF02403">
    <property type="entry name" value="Seryl_tRNA_N"/>
    <property type="match status" value="1"/>
</dbReference>
<keyword evidence="10" id="KW-0175">Coiled coil</keyword>
<dbReference type="InterPro" id="IPR002317">
    <property type="entry name" value="Ser-tRNA-ligase_type_1"/>
</dbReference>
<proteinExistence type="predicted"/>
<dbReference type="InterPro" id="IPR042103">
    <property type="entry name" value="SerRS_1_N_sf"/>
</dbReference>
<gene>
    <name evidence="12" type="primary">serS</name>
    <name evidence="12" type="ORF">HY220_03995</name>
</gene>
<evidence type="ECO:0000256" key="5">
    <source>
        <dbReference type="ARBA" id="ARBA00022917"/>
    </source>
</evidence>
<dbReference type="GO" id="GO:0004828">
    <property type="term" value="F:serine-tRNA ligase activity"/>
    <property type="evidence" value="ECO:0007669"/>
    <property type="project" value="UniProtKB-UniRule"/>
</dbReference>
<dbReference type="Gene3D" id="3.30.930.10">
    <property type="entry name" value="Bira Bifunctional Protein, Domain 2"/>
    <property type="match status" value="1"/>
</dbReference>
<keyword evidence="3" id="KW-0547">Nucleotide-binding</keyword>
<comment type="caution">
    <text evidence="12">The sequence shown here is derived from an EMBL/GenBank/DDBJ whole genome shotgun (WGS) entry which is preliminary data.</text>
</comment>
<feature type="domain" description="Aminoacyl-transfer RNA synthetases class-II family profile" evidence="11">
    <location>
        <begin position="204"/>
        <end position="423"/>
    </location>
</feature>
<dbReference type="SUPFAM" id="SSF55681">
    <property type="entry name" value="Class II aaRS and biotin synthetases"/>
    <property type="match status" value="1"/>
</dbReference>
<keyword evidence="5" id="KW-0648">Protein biosynthesis</keyword>
<keyword evidence="6" id="KW-0030">Aminoacyl-tRNA synthetase</keyword>
<dbReference type="InterPro" id="IPR006195">
    <property type="entry name" value="aa-tRNA-synth_II"/>
</dbReference>
<feature type="binding site" evidence="8">
    <location>
        <position position="276"/>
    </location>
    <ligand>
        <name>L-serine</name>
        <dbReference type="ChEBI" id="CHEBI:33384"/>
    </ligand>
</feature>
<accession>A0A9D6LP15</accession>
<sequence>MIDPQLLHENPELIKESLRARGIELDVDHLIRRDTKRKSLLHEVEELRAAHNKLSDGIAKLEGAEREDLIQPSKDLKETIGEKEAELKVLEDEVTGILMLLPNILAPDVPVGTSEADNVVIREVGQKPQFTFTPKDYIVLGAALNLIDTERAAKVAGARFGYLRGEAALIEFALVQFVFSVLTDADALQSIAKSVNVAVPPKPFVPVVPPVMIKPDVFEKMARLSAADKDERYYLPQDNLYLVGSAEHTLGAMHLDEILAESDLPLRYVGFSASFRREAGSYGKDTRGIMRVHQFDKVEMESFTTKEQSLAEQNFFVALQEYLMASLKIPYRVVMISSGDMGLPDARQIDLEAWMPGQNMYRETHTADLMTDYQARRLKTRIRRKNGSIELAHMNDATAFAIGRTLIAILENYQAADGSVSIPAVLQPFLAKKISRIEPTVK</sequence>
<name>A0A9D6LP15_9BACT</name>
<dbReference type="GO" id="GO:0005737">
    <property type="term" value="C:cytoplasm"/>
    <property type="evidence" value="ECO:0007669"/>
    <property type="project" value="UniProtKB-UniRule"/>
</dbReference>